<reference evidence="2 3" key="1">
    <citation type="submission" date="2023-08" db="EMBL/GenBank/DDBJ databases">
        <title>Genomic surveillance of Staphylococcus haemolyticus neonatal outbreak in southern France.</title>
        <authorList>
            <person name="Magnan C."/>
            <person name="Morsli M."/>
            <person name="Thiery B."/>
            <person name="Salipante F."/>
            <person name="Attar J."/>
            <person name="Massimo D.M."/>
            <person name="Ory J."/>
            <person name="Pantel A."/>
            <person name="Lavigne J.-P."/>
        </authorList>
    </citation>
    <scope>NUCLEOTIDE SEQUENCE [LARGE SCALE GENOMIC DNA]</scope>
    <source>
        <strain evidence="2 3">NSH026</strain>
    </source>
</reference>
<keyword evidence="3" id="KW-1185">Reference proteome</keyword>
<evidence type="ECO:0000313" key="2">
    <source>
        <dbReference type="EMBL" id="MDT4287293.1"/>
    </source>
</evidence>
<dbReference type="EMBL" id="JAVSOO010000027">
    <property type="protein sequence ID" value="MDT4287293.1"/>
    <property type="molecule type" value="Genomic_DNA"/>
</dbReference>
<organism evidence="2 3">
    <name type="scientific">Staphylococcus haemolyticus</name>
    <dbReference type="NCBI Taxonomy" id="1283"/>
    <lineage>
        <taxon>Bacteria</taxon>
        <taxon>Bacillati</taxon>
        <taxon>Bacillota</taxon>
        <taxon>Bacilli</taxon>
        <taxon>Bacillales</taxon>
        <taxon>Staphylococcaceae</taxon>
        <taxon>Staphylococcus</taxon>
    </lineage>
</organism>
<accession>A0ABU3II97</accession>
<gene>
    <name evidence="2" type="ORF">RO950_09905</name>
</gene>
<feature type="domain" description="SHOCT" evidence="1">
    <location>
        <begin position="1"/>
        <end position="26"/>
    </location>
</feature>
<evidence type="ECO:0000313" key="3">
    <source>
        <dbReference type="Proteomes" id="UP001269271"/>
    </source>
</evidence>
<proteinExistence type="predicted"/>
<evidence type="ECO:0000259" key="1">
    <source>
        <dbReference type="Pfam" id="PF09851"/>
    </source>
</evidence>
<dbReference type="RefSeq" id="WP_256096978.1">
    <property type="nucleotide sequence ID" value="NZ_CAJCHE010000043.1"/>
</dbReference>
<name>A0ABU3II97_STAHA</name>
<dbReference type="Proteomes" id="UP001269271">
    <property type="component" value="Unassembled WGS sequence"/>
</dbReference>
<dbReference type="InterPro" id="IPR018649">
    <property type="entry name" value="SHOCT"/>
</dbReference>
<protein>
    <submittedName>
        <fullName evidence="2">SHOCT domain-containing protein</fullName>
    </submittedName>
</protein>
<comment type="caution">
    <text evidence="2">The sequence shown here is derived from an EMBL/GenBank/DDBJ whole genome shotgun (WGS) entry which is preliminary data.</text>
</comment>
<sequence length="28" mass="3366">MKKLKELLDMDAITQEEFDKKKQQLLNS</sequence>
<dbReference type="Pfam" id="PF09851">
    <property type="entry name" value="SHOCT"/>
    <property type="match status" value="1"/>
</dbReference>